<dbReference type="Pfam" id="PF00528">
    <property type="entry name" value="BPD_transp_1"/>
    <property type="match status" value="1"/>
</dbReference>
<dbReference type="GO" id="GO:0015098">
    <property type="term" value="F:molybdate ion transmembrane transporter activity"/>
    <property type="evidence" value="ECO:0007669"/>
    <property type="project" value="UniProtKB-UniRule"/>
</dbReference>
<keyword evidence="9 10" id="KW-0472">Membrane</keyword>
<feature type="transmembrane region" description="Helical" evidence="10">
    <location>
        <begin position="6"/>
        <end position="32"/>
    </location>
</feature>
<evidence type="ECO:0000256" key="3">
    <source>
        <dbReference type="ARBA" id="ARBA00007069"/>
    </source>
</evidence>
<keyword evidence="6 11" id="KW-0500">Molybdenum</keyword>
<keyword evidence="7 10" id="KW-0812">Transmembrane</keyword>
<evidence type="ECO:0000259" key="12">
    <source>
        <dbReference type="PROSITE" id="PS50928"/>
    </source>
</evidence>
<dbReference type="EMBL" id="VMKP01000001">
    <property type="protein sequence ID" value="TVO66476.1"/>
    <property type="molecule type" value="Genomic_DNA"/>
</dbReference>
<organism evidence="13 14">
    <name type="scientific">Spiribacter aquaticus</name>
    <dbReference type="NCBI Taxonomy" id="1935996"/>
    <lineage>
        <taxon>Bacteria</taxon>
        <taxon>Pseudomonadati</taxon>
        <taxon>Pseudomonadota</taxon>
        <taxon>Gammaproteobacteria</taxon>
        <taxon>Chromatiales</taxon>
        <taxon>Ectothiorhodospiraceae</taxon>
        <taxon>Spiribacter</taxon>
    </lineage>
</organism>
<dbReference type="NCBIfam" id="TIGR02141">
    <property type="entry name" value="modB_ABC"/>
    <property type="match status" value="1"/>
</dbReference>
<evidence type="ECO:0000256" key="11">
    <source>
        <dbReference type="RuleBase" id="RU365097"/>
    </source>
</evidence>
<name>A0A557RMW5_9GAMM</name>
<evidence type="ECO:0000256" key="4">
    <source>
        <dbReference type="ARBA" id="ARBA00022448"/>
    </source>
</evidence>
<comment type="subcellular location">
    <subcellularLocation>
        <location evidence="11">Cell inner membrane</location>
        <topology evidence="11">Multi-pass membrane protein</topology>
    </subcellularLocation>
    <subcellularLocation>
        <location evidence="2 10">Cell membrane</location>
        <topology evidence="2 10">Multi-pass membrane protein</topology>
    </subcellularLocation>
</comment>
<feature type="transmembrane region" description="Helical" evidence="10">
    <location>
        <begin position="144"/>
        <end position="169"/>
    </location>
</feature>
<sequence length="223" mass="23454">MNLTPVWISLQLAAVTVVVLLVLGTPLAWWLATGRSRWRVAVDAVVALPLVLPPTVLGFYMLILLAPQGPVGGPWLAVTGQTLTFSFTGLVITSVLYSLPFVVQPLRDAFRGIGPRPLETAAMLGASRLDAFVTVACPLAGRGFVTAIVLGFAHTLGEFGAILMVGGSLPGETRTVAIAIYESVETLDYAAAHALSAGLLVFSFVALLIIYTLNGRRRAGVGL</sequence>
<evidence type="ECO:0000256" key="10">
    <source>
        <dbReference type="RuleBase" id="RU363032"/>
    </source>
</evidence>
<dbReference type="InterPro" id="IPR000515">
    <property type="entry name" value="MetI-like"/>
</dbReference>
<evidence type="ECO:0000256" key="9">
    <source>
        <dbReference type="ARBA" id="ARBA00023136"/>
    </source>
</evidence>
<evidence type="ECO:0000313" key="13">
    <source>
        <dbReference type="EMBL" id="TVO66476.1"/>
    </source>
</evidence>
<dbReference type="InterPro" id="IPR035906">
    <property type="entry name" value="MetI-like_sf"/>
</dbReference>
<evidence type="ECO:0000256" key="8">
    <source>
        <dbReference type="ARBA" id="ARBA00022989"/>
    </source>
</evidence>
<reference evidence="13 14" key="1">
    <citation type="submission" date="2019-07" db="EMBL/GenBank/DDBJ databases">
        <title>Reclasification of Spiribacter aquaticus.</title>
        <authorList>
            <person name="Leon M.J."/>
            <person name="Sanchez-Porro C."/>
            <person name="Ventosa A."/>
        </authorList>
    </citation>
    <scope>NUCLEOTIDE SEQUENCE [LARGE SCALE GENOMIC DNA]</scope>
    <source>
        <strain evidence="13 14">SP30</strain>
    </source>
</reference>
<dbReference type="CDD" id="cd06261">
    <property type="entry name" value="TM_PBP2"/>
    <property type="match status" value="1"/>
</dbReference>
<evidence type="ECO:0000256" key="1">
    <source>
        <dbReference type="ARBA" id="ARBA00002949"/>
    </source>
</evidence>
<dbReference type="SUPFAM" id="SSF161098">
    <property type="entry name" value="MetI-like"/>
    <property type="match status" value="1"/>
</dbReference>
<comment type="similarity">
    <text evidence="3 11">Belongs to the binding-protein-dependent transport system permease family. CysTW subfamily.</text>
</comment>
<evidence type="ECO:0000256" key="2">
    <source>
        <dbReference type="ARBA" id="ARBA00004651"/>
    </source>
</evidence>
<evidence type="ECO:0000313" key="14">
    <source>
        <dbReference type="Proteomes" id="UP000316688"/>
    </source>
</evidence>
<dbReference type="AlphaFoldDB" id="A0A557RMW5"/>
<feature type="transmembrane region" description="Helical" evidence="10">
    <location>
        <begin position="83"/>
        <end position="103"/>
    </location>
</feature>
<keyword evidence="11" id="KW-0997">Cell inner membrane</keyword>
<evidence type="ECO:0000256" key="6">
    <source>
        <dbReference type="ARBA" id="ARBA00022505"/>
    </source>
</evidence>
<dbReference type="InterPro" id="IPR011867">
    <property type="entry name" value="ModB_ABC"/>
</dbReference>
<dbReference type="PANTHER" id="PTHR30183:SF8">
    <property type="entry name" value="MOLYBDENUM TRANSPORT SYSTEM PERMEASE"/>
    <property type="match status" value="1"/>
</dbReference>
<evidence type="ECO:0000256" key="7">
    <source>
        <dbReference type="ARBA" id="ARBA00022692"/>
    </source>
</evidence>
<protein>
    <recommendedName>
        <fullName evidence="11">Molybdenum transport system permease</fullName>
    </recommendedName>
</protein>
<dbReference type="Gene3D" id="1.10.3720.10">
    <property type="entry name" value="MetI-like"/>
    <property type="match status" value="1"/>
</dbReference>
<feature type="domain" description="ABC transmembrane type-1" evidence="12">
    <location>
        <begin position="6"/>
        <end position="210"/>
    </location>
</feature>
<dbReference type="Proteomes" id="UP000316688">
    <property type="component" value="Unassembled WGS sequence"/>
</dbReference>
<proteinExistence type="inferred from homology"/>
<keyword evidence="5" id="KW-1003">Cell membrane</keyword>
<dbReference type="GO" id="GO:0005886">
    <property type="term" value="C:plasma membrane"/>
    <property type="evidence" value="ECO:0007669"/>
    <property type="project" value="UniProtKB-SubCell"/>
</dbReference>
<gene>
    <name evidence="13" type="primary">modB</name>
    <name evidence="13" type="ORF">FPL11_01985</name>
</gene>
<evidence type="ECO:0000256" key="5">
    <source>
        <dbReference type="ARBA" id="ARBA00022475"/>
    </source>
</evidence>
<dbReference type="PROSITE" id="PS50928">
    <property type="entry name" value="ABC_TM1"/>
    <property type="match status" value="1"/>
</dbReference>
<keyword evidence="14" id="KW-1185">Reference proteome</keyword>
<dbReference type="RefSeq" id="WP_144347012.1">
    <property type="nucleotide sequence ID" value="NZ_VMKP01000001.1"/>
</dbReference>
<feature type="transmembrane region" description="Helical" evidence="10">
    <location>
        <begin position="189"/>
        <end position="213"/>
    </location>
</feature>
<keyword evidence="8 10" id="KW-1133">Transmembrane helix</keyword>
<feature type="transmembrane region" description="Helical" evidence="10">
    <location>
        <begin position="44"/>
        <end position="63"/>
    </location>
</feature>
<dbReference type="PANTHER" id="PTHR30183">
    <property type="entry name" value="MOLYBDENUM TRANSPORT SYSTEM PERMEASE PROTEIN MODB"/>
    <property type="match status" value="1"/>
</dbReference>
<keyword evidence="4 10" id="KW-0813">Transport</keyword>
<accession>A0A557RMW5</accession>
<comment type="function">
    <text evidence="1 11">Part of the binding-protein-dependent transport system for molybdenum; probably responsible for the translocation of the substrate across the membrane.</text>
</comment>
<comment type="caution">
    <text evidence="13">The sequence shown here is derived from an EMBL/GenBank/DDBJ whole genome shotgun (WGS) entry which is preliminary data.</text>
</comment>